<sequence length="214" mass="22392">MSERSDAPRSGGRSAQPRDKAGVSRDAETGSSGVRGARRSGRSDTRRSGIRGREAAEPASVDGATALNIEVTGDTPPITGRTRLWVAPPLPIRAPRATFAATVIAVVLVGVVGILLINTKTVERSFRLDALRKEKVALDKQQQELDRQLVEKSGPGNLAAAARRLGLVPAEAPAVIWLPEGTIVRTPVPGRGDRPVTASDDLSRAGTPSAGTGE</sequence>
<keyword evidence="2" id="KW-1133">Transmembrane helix</keyword>
<dbReference type="Proteomes" id="UP000679690">
    <property type="component" value="Unassembled WGS sequence"/>
</dbReference>
<keyword evidence="2" id="KW-0812">Transmembrane</keyword>
<feature type="compositionally biased region" description="Basic and acidic residues" evidence="1">
    <location>
        <begin position="16"/>
        <end position="28"/>
    </location>
</feature>
<reference evidence="3 4" key="1">
    <citation type="submission" date="2021-03" db="EMBL/GenBank/DDBJ databases">
        <title>Actinoplanes flavus sp. nov., a novel actinomycete isolated from Coconut Palm rhizosphere soil.</title>
        <authorList>
            <person name="Luo X."/>
        </authorList>
    </citation>
    <scope>NUCLEOTIDE SEQUENCE [LARGE SCALE GENOMIC DNA]</scope>
    <source>
        <strain evidence="3 4">NEAU-H7</strain>
    </source>
</reference>
<protein>
    <recommendedName>
        <fullName evidence="5">Cell division protein FtsL</fullName>
    </recommendedName>
</protein>
<evidence type="ECO:0000313" key="4">
    <source>
        <dbReference type="Proteomes" id="UP000679690"/>
    </source>
</evidence>
<evidence type="ECO:0000256" key="2">
    <source>
        <dbReference type="SAM" id="Phobius"/>
    </source>
</evidence>
<gene>
    <name evidence="3" type="ORF">J5X75_06820</name>
</gene>
<feature type="transmembrane region" description="Helical" evidence="2">
    <location>
        <begin position="97"/>
        <end position="117"/>
    </location>
</feature>
<proteinExistence type="predicted"/>
<keyword evidence="2" id="KW-0472">Membrane</keyword>
<feature type="compositionally biased region" description="Basic and acidic residues" evidence="1">
    <location>
        <begin position="41"/>
        <end position="56"/>
    </location>
</feature>
<evidence type="ECO:0000313" key="3">
    <source>
        <dbReference type="EMBL" id="MBO3737227.1"/>
    </source>
</evidence>
<dbReference type="RefSeq" id="WP_208466417.1">
    <property type="nucleotide sequence ID" value="NZ_JAGFNS010000003.1"/>
</dbReference>
<feature type="region of interest" description="Disordered" evidence="1">
    <location>
        <begin position="1"/>
        <end position="61"/>
    </location>
</feature>
<organism evidence="3 4">
    <name type="scientific">Actinoplanes flavus</name>
    <dbReference type="NCBI Taxonomy" id="2820290"/>
    <lineage>
        <taxon>Bacteria</taxon>
        <taxon>Bacillati</taxon>
        <taxon>Actinomycetota</taxon>
        <taxon>Actinomycetes</taxon>
        <taxon>Micromonosporales</taxon>
        <taxon>Micromonosporaceae</taxon>
        <taxon>Actinoplanes</taxon>
    </lineage>
</organism>
<name>A0ABS3UEM4_9ACTN</name>
<keyword evidence="4" id="KW-1185">Reference proteome</keyword>
<comment type="caution">
    <text evidence="3">The sequence shown here is derived from an EMBL/GenBank/DDBJ whole genome shotgun (WGS) entry which is preliminary data.</text>
</comment>
<feature type="region of interest" description="Disordered" evidence="1">
    <location>
        <begin position="187"/>
        <end position="214"/>
    </location>
</feature>
<dbReference type="EMBL" id="JAGFNS010000003">
    <property type="protein sequence ID" value="MBO3737227.1"/>
    <property type="molecule type" value="Genomic_DNA"/>
</dbReference>
<evidence type="ECO:0000256" key="1">
    <source>
        <dbReference type="SAM" id="MobiDB-lite"/>
    </source>
</evidence>
<accession>A0ABS3UEM4</accession>
<evidence type="ECO:0008006" key="5">
    <source>
        <dbReference type="Google" id="ProtNLM"/>
    </source>
</evidence>